<dbReference type="AlphaFoldDB" id="A0A1M4YXN5"/>
<dbReference type="InterPro" id="IPR032557">
    <property type="entry name" value="DUF4935"/>
</dbReference>
<proteinExistence type="predicted"/>
<gene>
    <name evidence="2" type="ORF">SAMN02787073_1406</name>
</gene>
<name>A0A1M4YXN5_9FLAO</name>
<organism evidence="2 3">
    <name type="scientific">Chryseobacterium vrystaatense</name>
    <dbReference type="NCBI Taxonomy" id="307480"/>
    <lineage>
        <taxon>Bacteria</taxon>
        <taxon>Pseudomonadati</taxon>
        <taxon>Bacteroidota</taxon>
        <taxon>Flavobacteriia</taxon>
        <taxon>Flavobacteriales</taxon>
        <taxon>Weeksellaceae</taxon>
        <taxon>Chryseobacterium group</taxon>
        <taxon>Chryseobacterium</taxon>
    </lineage>
</organism>
<dbReference type="EMBL" id="FQVE01000002">
    <property type="protein sequence ID" value="SHF10317.1"/>
    <property type="molecule type" value="Genomic_DNA"/>
</dbReference>
<evidence type="ECO:0000313" key="2">
    <source>
        <dbReference type="EMBL" id="SHF10317.1"/>
    </source>
</evidence>
<evidence type="ECO:0000259" key="1">
    <source>
        <dbReference type="Pfam" id="PF16289"/>
    </source>
</evidence>
<evidence type="ECO:0000313" key="3">
    <source>
        <dbReference type="Proteomes" id="UP000184108"/>
    </source>
</evidence>
<accession>A0A1M4YXN5</accession>
<sequence length="355" mass="42046">MTKKLNKNEDIPSTAAKKKIEKNFETLIFIDTNIFLDFYRIRNNVSIKYLNEIIDHEELIITSNQVEMEFKKNRQSAIRESIFETAKKPVIGISYPAIVSDHESLEKIKNSKKDIEIEQSKIKETIEQILKKPNEYDRVYISLEKIFKTSRKINLSRNDEKRFEIRDLASKRFTLGYPPRKKDDNSIGDAINWEWIINCAIGEDKNIIIVTRDGDYGTIDKENCYLNDWLLEEFKDRVGDKKNIRLTDKLSEAFKWVKIPVTSDMIEEEQKIINMNNAWDYMNARRMQEDVSNVRNLINNSSWDSFLIDRMSKDQLPSWTERLNMERLPVNENLLDFLSHPLRDKPLSRSDHKKE</sequence>
<dbReference type="Pfam" id="PF16289">
    <property type="entry name" value="PIN_12"/>
    <property type="match status" value="1"/>
</dbReference>
<protein>
    <recommendedName>
        <fullName evidence="1">DUF4935 domain-containing protein</fullName>
    </recommendedName>
</protein>
<dbReference type="Proteomes" id="UP000184108">
    <property type="component" value="Unassembled WGS sequence"/>
</dbReference>
<dbReference type="RefSeq" id="WP_073172170.1">
    <property type="nucleotide sequence ID" value="NZ_FQVE01000002.1"/>
</dbReference>
<feature type="domain" description="DUF4935" evidence="1">
    <location>
        <begin position="28"/>
        <end position="216"/>
    </location>
</feature>
<reference evidence="3" key="1">
    <citation type="submission" date="2016-11" db="EMBL/GenBank/DDBJ databases">
        <authorList>
            <person name="Varghese N."/>
            <person name="Submissions S."/>
        </authorList>
    </citation>
    <scope>NUCLEOTIDE SEQUENCE [LARGE SCALE GENOMIC DNA]</scope>
    <source>
        <strain evidence="3">YR203</strain>
    </source>
</reference>